<dbReference type="NCBIfam" id="NF047519">
    <property type="entry name" value="LIC_11366_fam"/>
    <property type="match status" value="1"/>
</dbReference>
<keyword evidence="2" id="KW-1185">Reference proteome</keyword>
<accession>A0A2P2E1B7</accession>
<dbReference type="AlphaFoldDB" id="A0A2P2E1B7"/>
<reference evidence="1 2" key="1">
    <citation type="submission" date="2018-02" db="EMBL/GenBank/DDBJ databases">
        <title>Novel Leptospira species isolated from soil and water in Japan.</title>
        <authorList>
            <person name="Nakao R."/>
            <person name="Masuzawa T."/>
        </authorList>
    </citation>
    <scope>NUCLEOTIDE SEQUENCE [LARGE SCALE GENOMIC DNA]</scope>
    <source>
        <strain evidence="1 2">YH101</strain>
    </source>
</reference>
<dbReference type="EMBL" id="BFBB01000007">
    <property type="protein sequence ID" value="GBF50669.1"/>
    <property type="molecule type" value="Genomic_DNA"/>
</dbReference>
<comment type="caution">
    <text evidence="1">The sequence shown here is derived from an EMBL/GenBank/DDBJ whole genome shotgun (WGS) entry which is preliminary data.</text>
</comment>
<gene>
    <name evidence="1" type="ORF">LPTSP4_21960</name>
</gene>
<evidence type="ECO:0008006" key="3">
    <source>
        <dbReference type="Google" id="ProtNLM"/>
    </source>
</evidence>
<proteinExistence type="predicted"/>
<dbReference type="Proteomes" id="UP000245133">
    <property type="component" value="Unassembled WGS sequence"/>
</dbReference>
<sequence length="232" mass="25871">MPGRFDSNLNGFSSSFDPTVLSDVTVSGGKGTATYEALLRYSIDSESKISFVLGRQDLSTLTINELTTDRFATQLKNDIFSYHLLVMYHFVYRLPRGMEWENGLGLGFVSADWQIRGYSGGGNSSTSLFNQRGNLRGSGLGYRLETAINLPLVDNNYFQIGIGYHHIAIPNFSGNYNGETSSFYLGSEGRVGVFDNTRVLDANVSTDQFLRRLDLSSGSWNLYFSVLHRFLD</sequence>
<protein>
    <recommendedName>
        <fullName evidence="3">Outer membrane protein</fullName>
    </recommendedName>
</protein>
<organism evidence="1 2">
    <name type="scientific">Leptospira ryugenii</name>
    <dbReference type="NCBI Taxonomy" id="1917863"/>
    <lineage>
        <taxon>Bacteria</taxon>
        <taxon>Pseudomonadati</taxon>
        <taxon>Spirochaetota</taxon>
        <taxon>Spirochaetia</taxon>
        <taxon>Leptospirales</taxon>
        <taxon>Leptospiraceae</taxon>
        <taxon>Leptospira</taxon>
    </lineage>
</organism>
<name>A0A2P2E1B7_9LEPT</name>
<evidence type="ECO:0000313" key="1">
    <source>
        <dbReference type="EMBL" id="GBF50669.1"/>
    </source>
</evidence>
<evidence type="ECO:0000313" key="2">
    <source>
        <dbReference type="Proteomes" id="UP000245133"/>
    </source>
</evidence>